<evidence type="ECO:0000256" key="11">
    <source>
        <dbReference type="PIRSR" id="PIRSR601842-1"/>
    </source>
</evidence>
<feature type="signal peptide" evidence="13">
    <location>
        <begin position="1"/>
        <end position="19"/>
    </location>
</feature>
<dbReference type="Pfam" id="PF07504">
    <property type="entry name" value="FTP"/>
    <property type="match status" value="1"/>
</dbReference>
<dbReference type="InterPro" id="IPR050371">
    <property type="entry name" value="Fungal_virulence_M36"/>
</dbReference>
<keyword evidence="4 13" id="KW-0645">Protease</keyword>
<evidence type="ECO:0000256" key="1">
    <source>
        <dbReference type="ARBA" id="ARBA00004613"/>
    </source>
</evidence>
<evidence type="ECO:0000313" key="16">
    <source>
        <dbReference type="Proteomes" id="UP000076881"/>
    </source>
</evidence>
<proteinExistence type="inferred from homology"/>
<keyword evidence="9 13" id="KW-0482">Metalloprotease</keyword>
<reference evidence="15 16" key="1">
    <citation type="journal article" date="2016" name="Genome Biol. Evol.">
        <title>Divergent and convergent evolution of fungal pathogenicity.</title>
        <authorList>
            <person name="Shang Y."/>
            <person name="Xiao G."/>
            <person name="Zheng P."/>
            <person name="Cen K."/>
            <person name="Zhan S."/>
            <person name="Wang C."/>
        </authorList>
    </citation>
    <scope>NUCLEOTIDE SEQUENCE [LARGE SCALE GENOMIC DNA]</scope>
    <source>
        <strain evidence="15 16">RCEF 1005</strain>
    </source>
</reference>
<protein>
    <recommendedName>
        <fullName evidence="13">Extracellular metalloproteinase</fullName>
        <ecNumber evidence="13">3.4.24.-</ecNumber>
    </recommendedName>
    <alternativeName>
        <fullName evidence="13">Fungalysin</fullName>
    </alternativeName>
</protein>
<dbReference type="Pfam" id="PF02128">
    <property type="entry name" value="Peptidase_M36"/>
    <property type="match status" value="1"/>
</dbReference>
<evidence type="ECO:0000313" key="15">
    <source>
        <dbReference type="EMBL" id="OAA66344.1"/>
    </source>
</evidence>
<dbReference type="PRINTS" id="PR00999">
    <property type="entry name" value="FUNGALYSIN"/>
</dbReference>
<evidence type="ECO:0000256" key="9">
    <source>
        <dbReference type="ARBA" id="ARBA00023049"/>
    </source>
</evidence>
<dbReference type="InterPro" id="IPR001842">
    <property type="entry name" value="Peptidase_M36"/>
</dbReference>
<dbReference type="InterPro" id="IPR011096">
    <property type="entry name" value="FTP_domain"/>
</dbReference>
<feature type="domain" description="FTP" evidence="14">
    <location>
        <begin position="81"/>
        <end position="131"/>
    </location>
</feature>
<feature type="active site" evidence="11">
    <location>
        <position position="428"/>
    </location>
</feature>
<name>A0A162KT03_CORDF</name>
<accession>A0A162KT03</accession>
<dbReference type="PANTHER" id="PTHR33478">
    <property type="entry name" value="EXTRACELLULAR METALLOPROTEINASE MEP"/>
    <property type="match status" value="1"/>
</dbReference>
<keyword evidence="5 12" id="KW-0479">Metal-binding</keyword>
<keyword evidence="10 13" id="KW-0865">Zymogen</keyword>
<gene>
    <name evidence="15" type="ORF">LEL_10443</name>
</gene>
<feature type="chain" id="PRO_5009361735" description="Extracellular metalloproteinase" evidence="13">
    <location>
        <begin position="20"/>
        <end position="633"/>
    </location>
</feature>
<dbReference type="AlphaFoldDB" id="A0A162KT03"/>
<dbReference type="Gene3D" id="1.10.390.10">
    <property type="entry name" value="Neutral Protease Domain 2"/>
    <property type="match status" value="1"/>
</dbReference>
<feature type="binding site" evidence="12">
    <location>
        <position position="457"/>
    </location>
    <ligand>
        <name>Zn(2+)</name>
        <dbReference type="ChEBI" id="CHEBI:29105"/>
        <note>catalytic</note>
    </ligand>
</feature>
<organism evidence="15 16">
    <name type="scientific">Akanthomyces lecanii RCEF 1005</name>
    <dbReference type="NCBI Taxonomy" id="1081108"/>
    <lineage>
        <taxon>Eukaryota</taxon>
        <taxon>Fungi</taxon>
        <taxon>Dikarya</taxon>
        <taxon>Ascomycota</taxon>
        <taxon>Pezizomycotina</taxon>
        <taxon>Sordariomycetes</taxon>
        <taxon>Hypocreomycetidae</taxon>
        <taxon>Hypocreales</taxon>
        <taxon>Cordycipitaceae</taxon>
        <taxon>Akanthomyces</taxon>
        <taxon>Cordyceps confragosa</taxon>
    </lineage>
</organism>
<keyword evidence="3 13" id="KW-0964">Secreted</keyword>
<comment type="cofactor">
    <cofactor evidence="12">
        <name>Zn(2+)</name>
        <dbReference type="ChEBI" id="CHEBI:29105"/>
    </cofactor>
    <text evidence="12">Binds 1 zinc ion per subunit.</text>
</comment>
<comment type="subcellular location">
    <subcellularLocation>
        <location evidence="1 13">Secreted</location>
    </subcellularLocation>
</comment>
<sequence length="633" mass="69105">MQLVAVVVALGAATASAHGAHVNGGLFNRGIDVRKYAMPDLAHYSPNYSRDKKKRHVNQPRSAAPVDAALAFVKKTVPSVQFRPAQDHYTSTSGITHVNLKQTLHGIDIDNADFKVNIGSDGDVFSFSNNFFAGELPSADPLAQTDLTSPITALEGAAKILGLSVDVTKSTAEPDATKKNTFIAKFASGVDRDPIMKLAYVIDADGKLRLTWRVETDTTHNFLRSYIDAKTNDKIYGVYDHVFSFSSSFKVFPWDVSDPTDGSRAIVHDPWDNKASPFTWFGDGETNYTTTWGNNAHAQADFTGTGSSQVKPESDNRNFVYPYSDKFEPEQMVNASVTQLFYTINKYHDLLWHLGFNEKAGNFQTNNNGHGGKGGDAAVLNAQDGFAENGAGFVTFPDGGLGQMRLGVWNSSTPKRDSAFDTNVVLHEFTHGVSMRMTGGPDNTGCLGGTEAGGMGEGWSDFMATAIHTKKRFNRSKIVYFGHWISNKPGGYRQYPYSTNMTVNPLTYASVNGLTEVHDIGTIWASALYEMLWNLIDKHGNTDAQLPKYDAKGVPTDGKYLAMKLVIDSFALQPCNPNMVQSRDSIIDADVALTGGANKCELWKAFAKRGLGKNAKFGDTRKEDFTVPAGVCH</sequence>
<comment type="similarity">
    <text evidence="2 13">Belongs to the peptidase M36 family.</text>
</comment>
<keyword evidence="7 13" id="KW-0378">Hydrolase</keyword>
<evidence type="ECO:0000256" key="5">
    <source>
        <dbReference type="ARBA" id="ARBA00022723"/>
    </source>
</evidence>
<dbReference type="Proteomes" id="UP000076881">
    <property type="component" value="Unassembled WGS sequence"/>
</dbReference>
<dbReference type="GO" id="GO:0004222">
    <property type="term" value="F:metalloendopeptidase activity"/>
    <property type="evidence" value="ECO:0007669"/>
    <property type="project" value="InterPro"/>
</dbReference>
<dbReference type="GO" id="GO:0006508">
    <property type="term" value="P:proteolysis"/>
    <property type="evidence" value="ECO:0007669"/>
    <property type="project" value="UniProtKB-KW"/>
</dbReference>
<keyword evidence="8 12" id="KW-0862">Zinc</keyword>
<evidence type="ECO:0000256" key="7">
    <source>
        <dbReference type="ARBA" id="ARBA00022801"/>
    </source>
</evidence>
<feature type="binding site" evidence="12">
    <location>
        <position position="431"/>
    </location>
    <ligand>
        <name>Zn(2+)</name>
        <dbReference type="ChEBI" id="CHEBI:29105"/>
        <note>catalytic</note>
    </ligand>
</feature>
<dbReference type="EMBL" id="AZHF01000013">
    <property type="protein sequence ID" value="OAA66344.1"/>
    <property type="molecule type" value="Genomic_DNA"/>
</dbReference>
<dbReference type="InterPro" id="IPR027268">
    <property type="entry name" value="Peptidase_M4/M1_CTD_sf"/>
</dbReference>
<dbReference type="GO" id="GO:0005576">
    <property type="term" value="C:extracellular region"/>
    <property type="evidence" value="ECO:0007669"/>
    <property type="project" value="UniProtKB-SubCell"/>
</dbReference>
<keyword evidence="6 13" id="KW-0732">Signal</keyword>
<evidence type="ECO:0000256" key="4">
    <source>
        <dbReference type="ARBA" id="ARBA00022670"/>
    </source>
</evidence>
<dbReference type="PANTHER" id="PTHR33478:SF1">
    <property type="entry name" value="EXTRACELLULAR METALLOPROTEINASE MEP"/>
    <property type="match status" value="1"/>
</dbReference>
<dbReference type="CDD" id="cd09596">
    <property type="entry name" value="M36"/>
    <property type="match status" value="1"/>
</dbReference>
<dbReference type="OrthoDB" id="3227768at2759"/>
<evidence type="ECO:0000256" key="10">
    <source>
        <dbReference type="ARBA" id="ARBA00023145"/>
    </source>
</evidence>
<evidence type="ECO:0000256" key="2">
    <source>
        <dbReference type="ARBA" id="ARBA00006006"/>
    </source>
</evidence>
<evidence type="ECO:0000256" key="13">
    <source>
        <dbReference type="RuleBase" id="RU364017"/>
    </source>
</evidence>
<dbReference type="GO" id="GO:0008270">
    <property type="term" value="F:zinc ion binding"/>
    <property type="evidence" value="ECO:0007669"/>
    <property type="project" value="InterPro"/>
</dbReference>
<evidence type="ECO:0000256" key="6">
    <source>
        <dbReference type="ARBA" id="ARBA00022729"/>
    </source>
</evidence>
<dbReference type="Gene3D" id="3.10.170.10">
    <property type="match status" value="1"/>
</dbReference>
<evidence type="ECO:0000256" key="8">
    <source>
        <dbReference type="ARBA" id="ARBA00022833"/>
    </source>
</evidence>
<evidence type="ECO:0000256" key="3">
    <source>
        <dbReference type="ARBA" id="ARBA00022525"/>
    </source>
</evidence>
<evidence type="ECO:0000256" key="12">
    <source>
        <dbReference type="PIRSR" id="PIRSR601842-2"/>
    </source>
</evidence>
<feature type="binding site" evidence="12">
    <location>
        <position position="427"/>
    </location>
    <ligand>
        <name>Zn(2+)</name>
        <dbReference type="ChEBI" id="CHEBI:29105"/>
        <note>catalytic</note>
    </ligand>
</feature>
<comment type="caution">
    <text evidence="15">The sequence shown here is derived from an EMBL/GenBank/DDBJ whole genome shotgun (WGS) entry which is preliminary data.</text>
</comment>
<keyword evidence="16" id="KW-1185">Reference proteome</keyword>
<dbReference type="SUPFAM" id="SSF55486">
    <property type="entry name" value="Metalloproteases ('zincins'), catalytic domain"/>
    <property type="match status" value="1"/>
</dbReference>
<dbReference type="EC" id="3.4.24.-" evidence="13"/>
<evidence type="ECO:0000259" key="14">
    <source>
        <dbReference type="Pfam" id="PF07504"/>
    </source>
</evidence>